<gene>
    <name evidence="1" type="ORF">Mal64_01420</name>
</gene>
<dbReference type="AlphaFoldDB" id="A0A5C5ZUC0"/>
<protein>
    <submittedName>
        <fullName evidence="1">Uncharacterized protein</fullName>
    </submittedName>
</protein>
<dbReference type="OrthoDB" id="232145at2"/>
<dbReference type="EMBL" id="SJPQ01000001">
    <property type="protein sequence ID" value="TWT89763.1"/>
    <property type="molecule type" value="Genomic_DNA"/>
</dbReference>
<comment type="caution">
    <text evidence="1">The sequence shown here is derived from an EMBL/GenBank/DDBJ whole genome shotgun (WGS) entry which is preliminary data.</text>
</comment>
<name>A0A5C5ZUC0_9BACT</name>
<evidence type="ECO:0000313" key="1">
    <source>
        <dbReference type="EMBL" id="TWT89763.1"/>
    </source>
</evidence>
<organism evidence="1 2">
    <name type="scientific">Pseudobythopirellula maris</name>
    <dbReference type="NCBI Taxonomy" id="2527991"/>
    <lineage>
        <taxon>Bacteria</taxon>
        <taxon>Pseudomonadati</taxon>
        <taxon>Planctomycetota</taxon>
        <taxon>Planctomycetia</taxon>
        <taxon>Pirellulales</taxon>
        <taxon>Lacipirellulaceae</taxon>
        <taxon>Pseudobythopirellula</taxon>
    </lineage>
</organism>
<accession>A0A5C5ZUC0</accession>
<reference evidence="1 2" key="1">
    <citation type="submission" date="2019-02" db="EMBL/GenBank/DDBJ databases">
        <title>Deep-cultivation of Planctomycetes and their phenomic and genomic characterization uncovers novel biology.</title>
        <authorList>
            <person name="Wiegand S."/>
            <person name="Jogler M."/>
            <person name="Boedeker C."/>
            <person name="Pinto D."/>
            <person name="Vollmers J."/>
            <person name="Rivas-Marin E."/>
            <person name="Kohn T."/>
            <person name="Peeters S.H."/>
            <person name="Heuer A."/>
            <person name="Rast P."/>
            <person name="Oberbeckmann S."/>
            <person name="Bunk B."/>
            <person name="Jeske O."/>
            <person name="Meyerdierks A."/>
            <person name="Storesund J.E."/>
            <person name="Kallscheuer N."/>
            <person name="Luecker S."/>
            <person name="Lage O.M."/>
            <person name="Pohl T."/>
            <person name="Merkel B.J."/>
            <person name="Hornburger P."/>
            <person name="Mueller R.-W."/>
            <person name="Bruemmer F."/>
            <person name="Labrenz M."/>
            <person name="Spormann A.M."/>
            <person name="Op Den Camp H."/>
            <person name="Overmann J."/>
            <person name="Amann R."/>
            <person name="Jetten M.S.M."/>
            <person name="Mascher T."/>
            <person name="Medema M.H."/>
            <person name="Devos D.P."/>
            <person name="Kaster A.-K."/>
            <person name="Ovreas L."/>
            <person name="Rohde M."/>
            <person name="Galperin M.Y."/>
            <person name="Jogler C."/>
        </authorList>
    </citation>
    <scope>NUCLEOTIDE SEQUENCE [LARGE SCALE GENOMIC DNA]</scope>
    <source>
        <strain evidence="1 2">Mal64</strain>
    </source>
</reference>
<proteinExistence type="predicted"/>
<dbReference type="Proteomes" id="UP000315440">
    <property type="component" value="Unassembled WGS sequence"/>
</dbReference>
<sequence>MPSVAGVLPSHAGGMTFGWEVLYHPHDVTIRLADVGVAVPEPGGLLLAACGVLDLLRRRRTVDPGAAIADTLRVARRPLPFL</sequence>
<evidence type="ECO:0000313" key="2">
    <source>
        <dbReference type="Proteomes" id="UP000315440"/>
    </source>
</evidence>
<dbReference type="RefSeq" id="WP_146395697.1">
    <property type="nucleotide sequence ID" value="NZ_SJPQ01000001.1"/>
</dbReference>
<keyword evidence="2" id="KW-1185">Reference proteome</keyword>